<comment type="subcellular location">
    <subcellularLocation>
        <location evidence="1">Cell projection</location>
        <location evidence="1">Cilium</location>
    </subcellularLocation>
</comment>
<dbReference type="GO" id="GO:0005856">
    <property type="term" value="C:cytoskeleton"/>
    <property type="evidence" value="ECO:0007669"/>
    <property type="project" value="UniProtKB-ARBA"/>
</dbReference>
<dbReference type="Pfam" id="PF00168">
    <property type="entry name" value="C2"/>
    <property type="match status" value="1"/>
</dbReference>
<dbReference type="InterPro" id="IPR031139">
    <property type="entry name" value="RPGRIP1_fam"/>
</dbReference>
<dbReference type="InterPro" id="IPR021656">
    <property type="entry name" value="C2-C2_1"/>
</dbReference>
<evidence type="ECO:0000256" key="3">
    <source>
        <dbReference type="ARBA" id="ARBA00023054"/>
    </source>
</evidence>
<dbReference type="Gene3D" id="2.60.40.150">
    <property type="entry name" value="C2 domain"/>
    <property type="match status" value="2"/>
</dbReference>
<gene>
    <name evidence="8" type="ORF">OSTQU699_LOCUS9356</name>
</gene>
<evidence type="ECO:0000256" key="6">
    <source>
        <dbReference type="SAM" id="MobiDB-lite"/>
    </source>
</evidence>
<dbReference type="InterPro" id="IPR000008">
    <property type="entry name" value="C2_dom"/>
</dbReference>
<proteinExistence type="inferred from homology"/>
<dbReference type="OrthoDB" id="26525at2759"/>
<name>A0A8S1JE65_9CHLO</name>
<evidence type="ECO:0000256" key="1">
    <source>
        <dbReference type="ARBA" id="ARBA00004138"/>
    </source>
</evidence>
<keyword evidence="9" id="KW-1185">Reference proteome</keyword>
<dbReference type="PANTHER" id="PTHR14240">
    <property type="entry name" value="RETINITIS PIGMENTOSA GTPASE REGULATOR-INTERACTING PROTEIN"/>
    <property type="match status" value="1"/>
</dbReference>
<evidence type="ECO:0000313" key="9">
    <source>
        <dbReference type="Proteomes" id="UP000708148"/>
    </source>
</evidence>
<feature type="non-terminal residue" evidence="8">
    <location>
        <position position="428"/>
    </location>
</feature>
<dbReference type="EMBL" id="CAJHUC010002568">
    <property type="protein sequence ID" value="CAD7703999.1"/>
    <property type="molecule type" value="Genomic_DNA"/>
</dbReference>
<dbReference type="AlphaFoldDB" id="A0A8S1JE65"/>
<protein>
    <recommendedName>
        <fullName evidence="7">C2 domain-containing protein</fullName>
    </recommendedName>
</protein>
<comment type="similarity">
    <text evidence="2">Belongs to the RPGRIP1 family.</text>
</comment>
<reference evidence="8" key="1">
    <citation type="submission" date="2020-12" db="EMBL/GenBank/DDBJ databases">
        <authorList>
            <person name="Iha C."/>
        </authorList>
    </citation>
    <scope>NUCLEOTIDE SEQUENCE</scope>
</reference>
<dbReference type="Pfam" id="PF11618">
    <property type="entry name" value="C2-C2_1"/>
    <property type="match status" value="1"/>
</dbReference>
<evidence type="ECO:0000256" key="5">
    <source>
        <dbReference type="ARBA" id="ARBA00023273"/>
    </source>
</evidence>
<dbReference type="GO" id="GO:1905515">
    <property type="term" value="P:non-motile cilium assembly"/>
    <property type="evidence" value="ECO:0007669"/>
    <property type="project" value="TreeGrafter"/>
</dbReference>
<feature type="non-terminal residue" evidence="8">
    <location>
        <position position="1"/>
    </location>
</feature>
<dbReference type="InterPro" id="IPR035892">
    <property type="entry name" value="C2_domain_sf"/>
</dbReference>
<evidence type="ECO:0000256" key="4">
    <source>
        <dbReference type="ARBA" id="ARBA00023069"/>
    </source>
</evidence>
<evidence type="ECO:0000256" key="2">
    <source>
        <dbReference type="ARBA" id="ARBA00006042"/>
    </source>
</evidence>
<evidence type="ECO:0000259" key="7">
    <source>
        <dbReference type="PROSITE" id="PS50004"/>
    </source>
</evidence>
<dbReference type="SUPFAM" id="SSF49562">
    <property type="entry name" value="C2 domain (Calcium/lipid-binding domain, CaLB)"/>
    <property type="match status" value="2"/>
</dbReference>
<evidence type="ECO:0000313" key="8">
    <source>
        <dbReference type="EMBL" id="CAD7703999.1"/>
    </source>
</evidence>
<feature type="region of interest" description="Disordered" evidence="6">
    <location>
        <begin position="30"/>
        <end position="55"/>
    </location>
</feature>
<organism evidence="8 9">
    <name type="scientific">Ostreobium quekettii</name>
    <dbReference type="NCBI Taxonomy" id="121088"/>
    <lineage>
        <taxon>Eukaryota</taxon>
        <taxon>Viridiplantae</taxon>
        <taxon>Chlorophyta</taxon>
        <taxon>core chlorophytes</taxon>
        <taxon>Ulvophyceae</taxon>
        <taxon>TCBD clade</taxon>
        <taxon>Bryopsidales</taxon>
        <taxon>Ostreobineae</taxon>
        <taxon>Ostreobiaceae</taxon>
        <taxon>Ostreobium</taxon>
    </lineage>
</organism>
<comment type="caution">
    <text evidence="8">The sequence shown here is derived from an EMBL/GenBank/DDBJ whole genome shotgun (WGS) entry which is preliminary data.</text>
</comment>
<dbReference type="GO" id="GO:0035869">
    <property type="term" value="C:ciliary transition zone"/>
    <property type="evidence" value="ECO:0007669"/>
    <property type="project" value="TreeGrafter"/>
</dbReference>
<dbReference type="Proteomes" id="UP000708148">
    <property type="component" value="Unassembled WGS sequence"/>
</dbReference>
<dbReference type="PROSITE" id="PS50004">
    <property type="entry name" value="C2"/>
    <property type="match status" value="1"/>
</dbReference>
<feature type="domain" description="C2" evidence="7">
    <location>
        <begin position="329"/>
        <end position="428"/>
    </location>
</feature>
<keyword evidence="4" id="KW-0969">Cilium</keyword>
<sequence length="428" mass="48208">IERELRATKQRAAELEVELQACQEKLEVYQLTKGPPGGDARQSPQSTSPDDGKSVEELKRELTQLREVCNRDKEEVEKIRKLLERECEMSLEARAAMEAAEQALETSKKEMSQEVQRLNLELKRREEKNQKLEQQLKDAMGGLGKALVRSLTVGTAGLGLEPPVCGLEDGENIFELKISDASMEESQIDNDASTFVSVDFFEHDTQATQIRVGTNPCFDMLIPYVVRADAFFVKYLDTAQLVFELNQAHGLDYGTIACGRFRLKRVLEQAEMGAGVGDRWALHQVDLIGAANQFVGRLRIGHRLRNPIIAAIQEYRSEQGRKETLHPDRSAADGPQASGSRAWPTTHLRVVVHKCEGLPQADPRQVPRPYVSYRLPGQDDTYDTRFGQSANPEFDDEATFEIVRTHEFEAQLKAEPLEFVVYDDSDMS</sequence>
<dbReference type="PANTHER" id="PTHR14240:SF1">
    <property type="entry name" value="PROTEIN FANTOM-RELATED"/>
    <property type="match status" value="1"/>
</dbReference>
<accession>A0A8S1JE65</accession>
<feature type="region of interest" description="Disordered" evidence="6">
    <location>
        <begin position="319"/>
        <end position="343"/>
    </location>
</feature>
<feature type="compositionally biased region" description="Basic and acidic residues" evidence="6">
    <location>
        <begin position="319"/>
        <end position="331"/>
    </location>
</feature>
<keyword evidence="5" id="KW-0966">Cell projection</keyword>
<keyword evidence="3" id="KW-0175">Coiled coil</keyword>